<dbReference type="HAMAP" id="MF_00226_B">
    <property type="entry name" value="CinA_B"/>
    <property type="match status" value="1"/>
</dbReference>
<dbReference type="Gene3D" id="3.40.980.10">
    <property type="entry name" value="MoaB/Mog-like domain"/>
    <property type="match status" value="1"/>
</dbReference>
<gene>
    <name evidence="1" type="primary">cinA</name>
    <name evidence="3" type="ORF">FC07_GL001475</name>
</gene>
<dbReference type="OrthoDB" id="9801454at2"/>
<dbReference type="NCBIfam" id="TIGR00199">
    <property type="entry name" value="PncC_domain"/>
    <property type="match status" value="1"/>
</dbReference>
<accession>A0A0R1H117</accession>
<dbReference type="SUPFAM" id="SSF53218">
    <property type="entry name" value="Molybdenum cofactor biosynthesis proteins"/>
    <property type="match status" value="1"/>
</dbReference>
<evidence type="ECO:0000313" key="3">
    <source>
        <dbReference type="EMBL" id="KRK40095.1"/>
    </source>
</evidence>
<protein>
    <recommendedName>
        <fullName evidence="1">Putative competence-damage inducible protein</fullName>
    </recommendedName>
</protein>
<dbReference type="Pfam" id="PF18146">
    <property type="entry name" value="CinA_KH"/>
    <property type="match status" value="1"/>
</dbReference>
<dbReference type="STRING" id="1423726.FC07_GL001475"/>
<dbReference type="InterPro" id="IPR001453">
    <property type="entry name" value="MoaB/Mog_dom"/>
</dbReference>
<sequence>MKAEIIAVGTELLLGEITNTTTPYVARELAQLGIDVYHQSVVGDNQARLTEALQQATTRSDLIILTGGLGPTKDDLTKQTVAQYLNEPLVIDQPAMAQIEAFYQQRQRQMTANNRVQAMLPAHATPLENPAGMAVGAFYQTANQAYLLLPGPPHELIAMFKKAARPVLQAYCQAAHVLVSRVLRFHGIGESQLVTTLSELIAQQTNPTIAPYAKPHEVTLRLTATATTTATAAQLLAATTAQILALVGDYYYGEGEDNSLVQVVVAQLKQQHLTITAAESLTAGMFQSTLADVSGASTVFNGGFVTYSLAEKAHLLNIPTADLEAHGVVSAETAIAMASHSKHLLNADIGMGFTGVAGPNELEGQPAGTVYIGVALPNQTPFAKCYHFSGDRASVREQAVLMGLDLLYHQLKVSKK</sequence>
<dbReference type="NCBIfam" id="NF001813">
    <property type="entry name" value="PRK00549.1"/>
    <property type="match status" value="1"/>
</dbReference>
<dbReference type="InterPro" id="IPR036425">
    <property type="entry name" value="MoaB/Mog-like_dom_sf"/>
</dbReference>
<dbReference type="PANTHER" id="PTHR13939">
    <property type="entry name" value="NICOTINAMIDE-NUCLEOTIDE AMIDOHYDROLASE PNCC"/>
    <property type="match status" value="1"/>
</dbReference>
<dbReference type="EMBL" id="AZDA01000022">
    <property type="protein sequence ID" value="KRK40095.1"/>
    <property type="molecule type" value="Genomic_DNA"/>
</dbReference>
<dbReference type="InterPro" id="IPR008135">
    <property type="entry name" value="Competence-induced_CinA"/>
</dbReference>
<reference evidence="3 4" key="1">
    <citation type="journal article" date="2015" name="Genome Announc.">
        <title>Expanding the biotechnology potential of lactobacilli through comparative genomics of 213 strains and associated genera.</title>
        <authorList>
            <person name="Sun Z."/>
            <person name="Harris H.M."/>
            <person name="McCann A."/>
            <person name="Guo C."/>
            <person name="Argimon S."/>
            <person name="Zhang W."/>
            <person name="Yang X."/>
            <person name="Jeffery I.B."/>
            <person name="Cooney J.C."/>
            <person name="Kagawa T.F."/>
            <person name="Liu W."/>
            <person name="Song Y."/>
            <person name="Salvetti E."/>
            <person name="Wrobel A."/>
            <person name="Rasinkangas P."/>
            <person name="Parkhill J."/>
            <person name="Rea M.C."/>
            <person name="O'Sullivan O."/>
            <person name="Ritari J."/>
            <person name="Douillard F.P."/>
            <person name="Paul Ross R."/>
            <person name="Yang R."/>
            <person name="Briner A.E."/>
            <person name="Felis G.E."/>
            <person name="de Vos W.M."/>
            <person name="Barrangou R."/>
            <person name="Klaenhammer T.R."/>
            <person name="Caufield P.W."/>
            <person name="Cui Y."/>
            <person name="Zhang H."/>
            <person name="O'Toole P.W."/>
        </authorList>
    </citation>
    <scope>NUCLEOTIDE SEQUENCE [LARGE SCALE GENOMIC DNA]</scope>
    <source>
        <strain evidence="3 4">DSM 20003</strain>
    </source>
</reference>
<dbReference type="PANTHER" id="PTHR13939:SF0">
    <property type="entry name" value="NMN AMIDOHYDROLASE-LIKE PROTEIN YFAY"/>
    <property type="match status" value="1"/>
</dbReference>
<dbReference type="PIRSF" id="PIRSF006728">
    <property type="entry name" value="CinA"/>
    <property type="match status" value="1"/>
</dbReference>
<proteinExistence type="inferred from homology"/>
<dbReference type="Gene3D" id="3.30.70.2860">
    <property type="match status" value="1"/>
</dbReference>
<dbReference type="NCBIfam" id="TIGR00200">
    <property type="entry name" value="cinA_nterm"/>
    <property type="match status" value="1"/>
</dbReference>
<dbReference type="PATRIC" id="fig|1423726.3.peg.1526"/>
<dbReference type="InterPro" id="IPR041424">
    <property type="entry name" value="CinA_KH"/>
</dbReference>
<dbReference type="SMART" id="SM00852">
    <property type="entry name" value="MoCF_biosynth"/>
    <property type="match status" value="1"/>
</dbReference>
<dbReference type="RefSeq" id="WP_057903880.1">
    <property type="nucleotide sequence ID" value="NZ_AZDA01000022.1"/>
</dbReference>
<evidence type="ECO:0000256" key="1">
    <source>
        <dbReference type="HAMAP-Rule" id="MF_00226"/>
    </source>
</evidence>
<feature type="domain" description="MoaB/Mog" evidence="2">
    <location>
        <begin position="4"/>
        <end position="170"/>
    </location>
</feature>
<dbReference type="Proteomes" id="UP000051461">
    <property type="component" value="Unassembled WGS sequence"/>
</dbReference>
<evidence type="ECO:0000259" key="2">
    <source>
        <dbReference type="SMART" id="SM00852"/>
    </source>
</evidence>
<comment type="caution">
    <text evidence="3">The sequence shown here is derived from an EMBL/GenBank/DDBJ whole genome shotgun (WGS) entry which is preliminary data.</text>
</comment>
<dbReference type="InterPro" id="IPR050101">
    <property type="entry name" value="CinA"/>
</dbReference>
<dbReference type="InterPro" id="IPR036653">
    <property type="entry name" value="CinA-like_C"/>
</dbReference>
<dbReference type="CDD" id="cd00885">
    <property type="entry name" value="cinA"/>
    <property type="match status" value="1"/>
</dbReference>
<name>A0A0R1H117_9LACO</name>
<dbReference type="Pfam" id="PF02464">
    <property type="entry name" value="CinA"/>
    <property type="match status" value="1"/>
</dbReference>
<dbReference type="Pfam" id="PF00994">
    <property type="entry name" value="MoCF_biosynth"/>
    <property type="match status" value="1"/>
</dbReference>
<dbReference type="AlphaFoldDB" id="A0A0R1H117"/>
<evidence type="ECO:0000313" key="4">
    <source>
        <dbReference type="Proteomes" id="UP000051461"/>
    </source>
</evidence>
<dbReference type="InterPro" id="IPR008136">
    <property type="entry name" value="CinA_C"/>
</dbReference>
<comment type="similarity">
    <text evidence="1">Belongs to the CinA family.</text>
</comment>
<dbReference type="NCBIfam" id="TIGR00177">
    <property type="entry name" value="molyb_syn"/>
    <property type="match status" value="1"/>
</dbReference>
<dbReference type="Gene3D" id="3.90.950.20">
    <property type="entry name" value="CinA-like"/>
    <property type="match status" value="1"/>
</dbReference>
<dbReference type="SUPFAM" id="SSF142433">
    <property type="entry name" value="CinA-like"/>
    <property type="match status" value="1"/>
</dbReference>
<organism evidence="3 4">
    <name type="scientific">Loigolactobacillus bifermentans DSM 20003</name>
    <dbReference type="NCBI Taxonomy" id="1423726"/>
    <lineage>
        <taxon>Bacteria</taxon>
        <taxon>Bacillati</taxon>
        <taxon>Bacillota</taxon>
        <taxon>Bacilli</taxon>
        <taxon>Lactobacillales</taxon>
        <taxon>Lactobacillaceae</taxon>
        <taxon>Loigolactobacillus</taxon>
    </lineage>
</organism>
<keyword evidence="4" id="KW-1185">Reference proteome</keyword>